<evidence type="ECO:0000313" key="1">
    <source>
        <dbReference type="EMBL" id="CAB4587698.1"/>
    </source>
</evidence>
<protein>
    <submittedName>
        <fullName evidence="1">Unannotated protein</fullName>
    </submittedName>
</protein>
<sequence length="123" mass="13703">MAPVESARMFRPVAVSAPLVPKLVSMAPADETLYKENVYTQGPWLQSPVSMRAYREPEGPVARLARFWLEPEGGAGKDTVPLLPHEVSRAPVDVSRTSTGTELWPEYVDPPRLNDPLEPWTIH</sequence>
<name>A0A6J6FT24_9ZZZZ</name>
<gene>
    <name evidence="1" type="ORF">UFOPK1722_01459</name>
</gene>
<dbReference type="EMBL" id="CAEZTS010000147">
    <property type="protein sequence ID" value="CAB4587698.1"/>
    <property type="molecule type" value="Genomic_DNA"/>
</dbReference>
<organism evidence="1">
    <name type="scientific">freshwater metagenome</name>
    <dbReference type="NCBI Taxonomy" id="449393"/>
    <lineage>
        <taxon>unclassified sequences</taxon>
        <taxon>metagenomes</taxon>
        <taxon>ecological metagenomes</taxon>
    </lineage>
</organism>
<reference evidence="1" key="1">
    <citation type="submission" date="2020-05" db="EMBL/GenBank/DDBJ databases">
        <authorList>
            <person name="Chiriac C."/>
            <person name="Salcher M."/>
            <person name="Ghai R."/>
            <person name="Kavagutti S V."/>
        </authorList>
    </citation>
    <scope>NUCLEOTIDE SEQUENCE</scope>
</reference>
<proteinExistence type="predicted"/>
<dbReference type="AlphaFoldDB" id="A0A6J6FT24"/>
<accession>A0A6J6FT24</accession>